<evidence type="ECO:0000313" key="2">
    <source>
        <dbReference type="Proteomes" id="UP000054324"/>
    </source>
</evidence>
<protein>
    <submittedName>
        <fullName evidence="1">Uncharacterized protein</fullName>
    </submittedName>
</protein>
<dbReference type="Proteomes" id="UP000054324">
    <property type="component" value="Unassembled WGS sequence"/>
</dbReference>
<dbReference type="AlphaFoldDB" id="A0A074ZSK8"/>
<reference evidence="1 2" key="1">
    <citation type="submission" date="2013-11" db="EMBL/GenBank/DDBJ databases">
        <title>Opisthorchis viverrini - life in the bile duct.</title>
        <authorList>
            <person name="Young N.D."/>
            <person name="Nagarajan N."/>
            <person name="Lin S.J."/>
            <person name="Korhonen P.K."/>
            <person name="Jex A.R."/>
            <person name="Hall R.S."/>
            <person name="Safavi-Hemami H."/>
            <person name="Kaewkong W."/>
            <person name="Bertrand D."/>
            <person name="Gao S."/>
            <person name="Seet Q."/>
            <person name="Wongkham S."/>
            <person name="Teh B.T."/>
            <person name="Wongkham C."/>
            <person name="Intapan P.M."/>
            <person name="Maleewong W."/>
            <person name="Yang X."/>
            <person name="Hu M."/>
            <person name="Wang Z."/>
            <person name="Hofmann A."/>
            <person name="Sternberg P.W."/>
            <person name="Tan P."/>
            <person name="Wang J."/>
            <person name="Gasser R.B."/>
        </authorList>
    </citation>
    <scope>NUCLEOTIDE SEQUENCE [LARGE SCALE GENOMIC DNA]</scope>
</reference>
<gene>
    <name evidence="1" type="ORF">T265_06395</name>
</gene>
<dbReference type="EMBL" id="KL596750">
    <property type="protein sequence ID" value="KER26350.1"/>
    <property type="molecule type" value="Genomic_DNA"/>
</dbReference>
<sequence>MKKNRSAVTPFRCLAAMLPEGCTRAGILPGCPSLDRGSREAEVGFEPRTFRSVNSRSNHLRHLAPPPRNKERYCNISLRISCILLIIDNTTSVFNIDASLPYNHDLFEGIIVKKRVEVDREAKRLKLTTMLTRCLYLQTLTQTAQGGSRGPHPGRRVASTAPKRFVISFISLCPVKNRPPLCLRHSELGMENSTLFGKQWFGIRNTCPNQRSFWYWTHSSTELLVEQPKTRFLATSLRQSWVKRAHQSGCSPILILKSVNDIRMN</sequence>
<dbReference type="CTD" id="20320574"/>
<dbReference type="GeneID" id="20320574"/>
<keyword evidence="2" id="KW-1185">Reference proteome</keyword>
<dbReference type="RefSeq" id="XP_009169907.1">
    <property type="nucleotide sequence ID" value="XM_009171643.1"/>
</dbReference>
<accession>A0A074ZSK8</accession>
<proteinExistence type="predicted"/>
<name>A0A074ZSK8_OPIVI</name>
<dbReference type="KEGG" id="ovi:T265_06395"/>
<evidence type="ECO:0000313" key="1">
    <source>
        <dbReference type="EMBL" id="KER26350.1"/>
    </source>
</evidence>
<organism evidence="1 2">
    <name type="scientific">Opisthorchis viverrini</name>
    <name type="common">Southeast Asian liver fluke</name>
    <dbReference type="NCBI Taxonomy" id="6198"/>
    <lineage>
        <taxon>Eukaryota</taxon>
        <taxon>Metazoa</taxon>
        <taxon>Spiralia</taxon>
        <taxon>Lophotrochozoa</taxon>
        <taxon>Platyhelminthes</taxon>
        <taxon>Trematoda</taxon>
        <taxon>Digenea</taxon>
        <taxon>Opisthorchiida</taxon>
        <taxon>Opisthorchiata</taxon>
        <taxon>Opisthorchiidae</taxon>
        <taxon>Opisthorchis</taxon>
    </lineage>
</organism>